<comment type="caution">
    <text evidence="1">The sequence shown here is derived from an EMBL/GenBank/DDBJ whole genome shotgun (WGS) entry which is preliminary data.</text>
</comment>
<dbReference type="EMBL" id="BART01001534">
    <property type="protein sequence ID" value="GAG70551.1"/>
    <property type="molecule type" value="Genomic_DNA"/>
</dbReference>
<feature type="non-terminal residue" evidence="1">
    <location>
        <position position="1"/>
    </location>
</feature>
<accession>X1BEX8</accession>
<sequence>VKMYTDVLTPEEAAVLVQEALETWYEPFME</sequence>
<dbReference type="AlphaFoldDB" id="X1BEX8"/>
<gene>
    <name evidence="1" type="ORF">S01H4_05332</name>
</gene>
<evidence type="ECO:0000313" key="1">
    <source>
        <dbReference type="EMBL" id="GAG70551.1"/>
    </source>
</evidence>
<name>X1BEX8_9ZZZZ</name>
<protein>
    <submittedName>
        <fullName evidence="1">Uncharacterized protein</fullName>
    </submittedName>
</protein>
<organism evidence="1">
    <name type="scientific">marine sediment metagenome</name>
    <dbReference type="NCBI Taxonomy" id="412755"/>
    <lineage>
        <taxon>unclassified sequences</taxon>
        <taxon>metagenomes</taxon>
        <taxon>ecological metagenomes</taxon>
    </lineage>
</organism>
<reference evidence="1" key="1">
    <citation type="journal article" date="2014" name="Front. Microbiol.">
        <title>High frequency of phylogenetically diverse reductive dehalogenase-homologous genes in deep subseafloor sedimentary metagenomes.</title>
        <authorList>
            <person name="Kawai M."/>
            <person name="Futagami T."/>
            <person name="Toyoda A."/>
            <person name="Takaki Y."/>
            <person name="Nishi S."/>
            <person name="Hori S."/>
            <person name="Arai W."/>
            <person name="Tsubouchi T."/>
            <person name="Morono Y."/>
            <person name="Uchiyama I."/>
            <person name="Ito T."/>
            <person name="Fujiyama A."/>
            <person name="Inagaki F."/>
            <person name="Takami H."/>
        </authorList>
    </citation>
    <scope>NUCLEOTIDE SEQUENCE</scope>
    <source>
        <strain evidence="1">Expedition CK06-06</strain>
    </source>
</reference>
<proteinExistence type="predicted"/>